<protein>
    <submittedName>
        <fullName evidence="2">Uncharacterized protein</fullName>
    </submittedName>
</protein>
<dbReference type="Proteomes" id="UP000324222">
    <property type="component" value="Unassembled WGS sequence"/>
</dbReference>
<reference evidence="2 3" key="1">
    <citation type="submission" date="2019-05" db="EMBL/GenBank/DDBJ databases">
        <title>Another draft genome of Portunus trituberculatus and its Hox gene families provides insights of decapod evolution.</title>
        <authorList>
            <person name="Jeong J.-H."/>
            <person name="Song I."/>
            <person name="Kim S."/>
            <person name="Choi T."/>
            <person name="Kim D."/>
            <person name="Ryu S."/>
            <person name="Kim W."/>
        </authorList>
    </citation>
    <scope>NUCLEOTIDE SEQUENCE [LARGE SCALE GENOMIC DNA]</scope>
    <source>
        <tissue evidence="2">Muscle</tissue>
    </source>
</reference>
<evidence type="ECO:0000256" key="1">
    <source>
        <dbReference type="ARBA" id="ARBA00023239"/>
    </source>
</evidence>
<dbReference type="AlphaFoldDB" id="A0A5B7FQD1"/>
<keyword evidence="1" id="KW-0456">Lyase</keyword>
<accession>A0A5B7FQD1</accession>
<dbReference type="Gene3D" id="3.30.70.1230">
    <property type="entry name" value="Nucleotide cyclase"/>
    <property type="match status" value="1"/>
</dbReference>
<dbReference type="EMBL" id="VSRR010007566">
    <property type="protein sequence ID" value="MPC47128.1"/>
    <property type="molecule type" value="Genomic_DNA"/>
</dbReference>
<organism evidence="2 3">
    <name type="scientific">Portunus trituberculatus</name>
    <name type="common">Swimming crab</name>
    <name type="synonym">Neptunus trituberculatus</name>
    <dbReference type="NCBI Taxonomy" id="210409"/>
    <lineage>
        <taxon>Eukaryota</taxon>
        <taxon>Metazoa</taxon>
        <taxon>Ecdysozoa</taxon>
        <taxon>Arthropoda</taxon>
        <taxon>Crustacea</taxon>
        <taxon>Multicrustacea</taxon>
        <taxon>Malacostraca</taxon>
        <taxon>Eumalacostraca</taxon>
        <taxon>Eucarida</taxon>
        <taxon>Decapoda</taxon>
        <taxon>Pleocyemata</taxon>
        <taxon>Brachyura</taxon>
        <taxon>Eubrachyura</taxon>
        <taxon>Portunoidea</taxon>
        <taxon>Portunidae</taxon>
        <taxon>Portuninae</taxon>
        <taxon>Portunus</taxon>
    </lineage>
</organism>
<comment type="caution">
    <text evidence="2">The sequence shown here is derived from an EMBL/GenBank/DDBJ whole genome shotgun (WGS) entry which is preliminary data.</text>
</comment>
<keyword evidence="3" id="KW-1185">Reference proteome</keyword>
<gene>
    <name evidence="2" type="ORF">E2C01_040863</name>
</gene>
<dbReference type="SUPFAM" id="SSF55073">
    <property type="entry name" value="Nucleotide cyclase"/>
    <property type="match status" value="1"/>
</dbReference>
<proteinExistence type="predicted"/>
<sequence>MESTGQPGQVHVSEATYKFLPEDTYITTEGSEHKGLKTYFIHGYIRKEVSSELIGDTEGQYITYKPAREDDSKKSRKTVTIKKKLEALDSYARGEKILVIVH</sequence>
<dbReference type="GO" id="GO:0016829">
    <property type="term" value="F:lyase activity"/>
    <property type="evidence" value="ECO:0007669"/>
    <property type="project" value="UniProtKB-KW"/>
</dbReference>
<name>A0A5B7FQD1_PORTR</name>
<dbReference type="OrthoDB" id="10035433at2759"/>
<evidence type="ECO:0000313" key="2">
    <source>
        <dbReference type="EMBL" id="MPC47128.1"/>
    </source>
</evidence>
<dbReference type="InterPro" id="IPR029787">
    <property type="entry name" value="Nucleotide_cyclase"/>
</dbReference>
<evidence type="ECO:0000313" key="3">
    <source>
        <dbReference type="Proteomes" id="UP000324222"/>
    </source>
</evidence>